<dbReference type="OMA" id="SMIQPMT"/>
<dbReference type="STRING" id="4565.A0A3B6QBM3"/>
<evidence type="ECO:0000259" key="9">
    <source>
        <dbReference type="Pfam" id="PF23559"/>
    </source>
</evidence>
<dbReference type="CDD" id="cd14798">
    <property type="entry name" value="RX-CC_like"/>
    <property type="match status" value="1"/>
</dbReference>
<dbReference type="FunFam" id="3.40.50.300:FF:001091">
    <property type="entry name" value="Probable disease resistance protein At1g61300"/>
    <property type="match status" value="1"/>
</dbReference>
<dbReference type="InterPro" id="IPR038005">
    <property type="entry name" value="RX-like_CC"/>
</dbReference>
<keyword evidence="3" id="KW-0677">Repeat</keyword>
<name>A0A3B6QBM3_WHEAT</name>
<dbReference type="GO" id="GO:0042742">
    <property type="term" value="P:defense response to bacterium"/>
    <property type="evidence" value="ECO:0007669"/>
    <property type="project" value="UniProtKB-ARBA"/>
</dbReference>
<dbReference type="Gramene" id="TraesCS6D02G105100.1">
    <property type="protein sequence ID" value="TraesCS6D02G105100.1"/>
    <property type="gene ID" value="TraesCS6D02G105100"/>
</dbReference>
<feature type="domain" description="Disease resistance N-terminal" evidence="8">
    <location>
        <begin position="12"/>
        <end position="100"/>
    </location>
</feature>
<evidence type="ECO:0000256" key="5">
    <source>
        <dbReference type="ARBA" id="ARBA00022821"/>
    </source>
</evidence>
<dbReference type="SMR" id="A0A3B6QBM3"/>
<dbReference type="Pfam" id="PF23559">
    <property type="entry name" value="WHD_DRP"/>
    <property type="match status" value="1"/>
</dbReference>
<keyword evidence="4" id="KW-0547">Nucleotide-binding</keyword>
<accession>A0A3B6QBM3</accession>
<keyword evidence="2" id="KW-0433">Leucine-rich repeat</keyword>
<proteinExistence type="inferred from homology"/>
<dbReference type="EnsemblPlants" id="TraesCS6D02G105100.1">
    <property type="protein sequence ID" value="TraesCS6D02G105100.1"/>
    <property type="gene ID" value="TraesCS6D02G105100"/>
</dbReference>
<organism evidence="10">
    <name type="scientific">Triticum aestivum</name>
    <name type="common">Wheat</name>
    <dbReference type="NCBI Taxonomy" id="4565"/>
    <lineage>
        <taxon>Eukaryota</taxon>
        <taxon>Viridiplantae</taxon>
        <taxon>Streptophyta</taxon>
        <taxon>Embryophyta</taxon>
        <taxon>Tracheophyta</taxon>
        <taxon>Spermatophyta</taxon>
        <taxon>Magnoliopsida</taxon>
        <taxon>Liliopsida</taxon>
        <taxon>Poales</taxon>
        <taxon>Poaceae</taxon>
        <taxon>BOP clade</taxon>
        <taxon>Pooideae</taxon>
        <taxon>Triticodae</taxon>
        <taxon>Triticeae</taxon>
        <taxon>Triticinae</taxon>
        <taxon>Triticum</taxon>
    </lineage>
</organism>
<comment type="similarity">
    <text evidence="1">Belongs to the disease resistance NB-LRR family.</text>
</comment>
<dbReference type="FunFam" id="1.10.10.10:FF:000322">
    <property type="entry name" value="Probable disease resistance protein At1g63360"/>
    <property type="match status" value="1"/>
</dbReference>
<evidence type="ECO:0000256" key="1">
    <source>
        <dbReference type="ARBA" id="ARBA00008894"/>
    </source>
</evidence>
<evidence type="ECO:0000256" key="6">
    <source>
        <dbReference type="SAM" id="Coils"/>
    </source>
</evidence>
<dbReference type="Gramene" id="TraesCS6D03G0226300.1">
    <property type="protein sequence ID" value="TraesCS6D03G0226300.1.CDS"/>
    <property type="gene ID" value="TraesCS6D03G0226300"/>
</dbReference>
<dbReference type="PRINTS" id="PR00364">
    <property type="entry name" value="DISEASERSIST"/>
</dbReference>
<dbReference type="AlphaFoldDB" id="A0A3B6QBM3"/>
<dbReference type="InterPro" id="IPR041118">
    <property type="entry name" value="Rx_N"/>
</dbReference>
<feature type="coiled-coil region" evidence="6">
    <location>
        <begin position="113"/>
        <end position="140"/>
    </location>
</feature>
<dbReference type="InterPro" id="IPR042197">
    <property type="entry name" value="Apaf_helical"/>
</dbReference>
<protein>
    <submittedName>
        <fullName evidence="10">Uncharacterized protein</fullName>
    </submittedName>
</protein>
<dbReference type="Gene3D" id="1.20.5.4130">
    <property type="match status" value="1"/>
</dbReference>
<dbReference type="InterPro" id="IPR036388">
    <property type="entry name" value="WH-like_DNA-bd_sf"/>
</dbReference>
<evidence type="ECO:0000259" key="7">
    <source>
        <dbReference type="Pfam" id="PF00931"/>
    </source>
</evidence>
<keyword evidence="6" id="KW-0175">Coiled coil</keyword>
<dbReference type="GO" id="GO:0009626">
    <property type="term" value="P:plant-type hypersensitive response"/>
    <property type="evidence" value="ECO:0007669"/>
    <property type="project" value="UniProtKB-ARBA"/>
</dbReference>
<dbReference type="InterPro" id="IPR027417">
    <property type="entry name" value="P-loop_NTPase"/>
</dbReference>
<evidence type="ECO:0000256" key="3">
    <source>
        <dbReference type="ARBA" id="ARBA00022737"/>
    </source>
</evidence>
<reference evidence="10" key="1">
    <citation type="submission" date="2018-08" db="EMBL/GenBank/DDBJ databases">
        <authorList>
            <person name="Rossello M."/>
        </authorList>
    </citation>
    <scope>NUCLEOTIDE SEQUENCE [LARGE SCALE GENOMIC DNA]</scope>
    <source>
        <strain evidence="10">cv. Chinese Spring</strain>
    </source>
</reference>
<dbReference type="GO" id="GO:0043531">
    <property type="term" value="F:ADP binding"/>
    <property type="evidence" value="ECO:0007669"/>
    <property type="project" value="InterPro"/>
</dbReference>
<evidence type="ECO:0000256" key="4">
    <source>
        <dbReference type="ARBA" id="ARBA00022741"/>
    </source>
</evidence>
<feature type="domain" description="Disease resistance protein winged helix" evidence="9">
    <location>
        <begin position="429"/>
        <end position="477"/>
    </location>
</feature>
<feature type="domain" description="NB-ARC" evidence="7">
    <location>
        <begin position="174"/>
        <end position="343"/>
    </location>
</feature>
<evidence type="ECO:0000259" key="8">
    <source>
        <dbReference type="Pfam" id="PF18052"/>
    </source>
</evidence>
<dbReference type="PANTHER" id="PTHR19338:SF63">
    <property type="entry name" value="NB-ARC DOMAIN-CONTAINING PROTEIN"/>
    <property type="match status" value="1"/>
</dbReference>
<dbReference type="InterPro" id="IPR058922">
    <property type="entry name" value="WHD_DRP"/>
</dbReference>
<dbReference type="GO" id="GO:0002758">
    <property type="term" value="P:innate immune response-activating signaling pathway"/>
    <property type="evidence" value="ECO:0007669"/>
    <property type="project" value="UniProtKB-ARBA"/>
</dbReference>
<dbReference type="InterPro" id="IPR002182">
    <property type="entry name" value="NB-ARC"/>
</dbReference>
<sequence length="480" mass="54395">MAAEIVSATMGVINPLIGKLTELLGEEYRKLTGVRRQAMFLKDELSSMKALLDKLELVDKLDPQAKEWRDHVREMSYDMENCIDDFMHDLEGADGKKGFVRKMAQRLRRLGRRHQIANQIEELKIRAVEENARRERYKIDDSIHSSSTVVAVDPRVSAIYEEAANLVGIDGPREELVSWLTNSDRKLKVVSIVGFGGLGKTTLAKQVYEKIGGQFECKAFISVSQRPDMASLLNGLRSNLGLGLGEDSRAHEVPYIIDRLREYLTHKRYLIVVDDLWDQSAWNILRCVFAEGGNGNTVIVTTRVDDVACRASHEHHGHIYRMKPLNDEDSKRLFFGRVFRSEDSCAPQYEEVSTQILKKCGGLPLAIITIASLLASRQAKSRSDWESIMKSLGTNSAADPTLEGMKNILNLSYMHLPPRLRACFLYLGLYPEDRDIERDDLARQWVAEGFVSSVPELDLEDVAKSYFNELINRSMIQPMT</sequence>
<dbReference type="OrthoDB" id="644366at2759"/>
<reference evidence="10" key="2">
    <citation type="submission" date="2018-10" db="UniProtKB">
        <authorList>
            <consortium name="EnsemblPlants"/>
        </authorList>
    </citation>
    <scope>IDENTIFICATION</scope>
</reference>
<dbReference type="Proteomes" id="UP000019116">
    <property type="component" value="Chromosome 6D"/>
</dbReference>
<dbReference type="PANTHER" id="PTHR19338">
    <property type="entry name" value="TRANSLOCASE OF INNER MITOCHONDRIAL MEMBRANE 13 HOMOLOG"/>
    <property type="match status" value="1"/>
</dbReference>
<evidence type="ECO:0000256" key="2">
    <source>
        <dbReference type="ARBA" id="ARBA00022614"/>
    </source>
</evidence>
<dbReference type="Pfam" id="PF18052">
    <property type="entry name" value="Rx_N"/>
    <property type="match status" value="1"/>
</dbReference>
<dbReference type="Gene3D" id="1.10.10.10">
    <property type="entry name" value="Winged helix-like DNA-binding domain superfamily/Winged helix DNA-binding domain"/>
    <property type="match status" value="1"/>
</dbReference>
<dbReference type="SUPFAM" id="SSF52540">
    <property type="entry name" value="P-loop containing nucleoside triphosphate hydrolases"/>
    <property type="match status" value="1"/>
</dbReference>
<dbReference type="Gene3D" id="1.10.8.430">
    <property type="entry name" value="Helical domain of apoptotic protease-activating factors"/>
    <property type="match status" value="1"/>
</dbReference>
<evidence type="ECO:0000313" key="10">
    <source>
        <dbReference type="EnsemblPlants" id="TraesCS6D02G105100.1"/>
    </source>
</evidence>
<keyword evidence="11" id="KW-1185">Reference proteome</keyword>
<dbReference type="Gene3D" id="3.40.50.300">
    <property type="entry name" value="P-loop containing nucleotide triphosphate hydrolases"/>
    <property type="match status" value="1"/>
</dbReference>
<keyword evidence="5" id="KW-0611">Plant defense</keyword>
<dbReference type="Pfam" id="PF00931">
    <property type="entry name" value="NB-ARC"/>
    <property type="match status" value="1"/>
</dbReference>
<evidence type="ECO:0000313" key="11">
    <source>
        <dbReference type="Proteomes" id="UP000019116"/>
    </source>
</evidence>